<dbReference type="PANTHER" id="PTHR30435">
    <property type="entry name" value="FLAGELLAR PROTEIN"/>
    <property type="match status" value="1"/>
</dbReference>
<dbReference type="NCBIfam" id="NF009280">
    <property type="entry name" value="PRK12640.1"/>
    <property type="match status" value="1"/>
</dbReference>
<dbReference type="Proteomes" id="UP000185657">
    <property type="component" value="Unassembled WGS sequence"/>
</dbReference>
<comment type="subcellular location">
    <subcellularLocation>
        <location evidence="1 6">Bacterial flagellum basal body</location>
    </subcellularLocation>
</comment>
<evidence type="ECO:0000256" key="1">
    <source>
        <dbReference type="ARBA" id="ARBA00004117"/>
    </source>
</evidence>
<organism evidence="10 13">
    <name type="scientific">Hydrogenophaga crassostreae</name>
    <dbReference type="NCBI Taxonomy" id="1763535"/>
    <lineage>
        <taxon>Bacteria</taxon>
        <taxon>Pseudomonadati</taxon>
        <taxon>Pseudomonadota</taxon>
        <taxon>Betaproteobacteria</taxon>
        <taxon>Burkholderiales</taxon>
        <taxon>Comamonadaceae</taxon>
        <taxon>Hydrogenophaga</taxon>
    </lineage>
</organism>
<dbReference type="GO" id="GO:0030694">
    <property type="term" value="C:bacterial-type flagellum basal body, rod"/>
    <property type="evidence" value="ECO:0007669"/>
    <property type="project" value="UniProtKB-UniRule"/>
</dbReference>
<accession>A0A162VXI5</accession>
<dbReference type="RefSeq" id="WP_066092229.1">
    <property type="nucleotide sequence ID" value="NZ_CP017476.1"/>
</dbReference>
<dbReference type="GO" id="GO:0071978">
    <property type="term" value="P:bacterial-type flagellum-dependent swarming motility"/>
    <property type="evidence" value="ECO:0007669"/>
    <property type="project" value="TreeGrafter"/>
</dbReference>
<evidence type="ECO:0000256" key="3">
    <source>
        <dbReference type="ARBA" id="ARBA00023143"/>
    </source>
</evidence>
<dbReference type="InterPro" id="IPR020013">
    <property type="entry name" value="Flagellar_FlgE/F/G"/>
</dbReference>
<evidence type="ECO:0000259" key="7">
    <source>
        <dbReference type="Pfam" id="PF00460"/>
    </source>
</evidence>
<dbReference type="NCBIfam" id="TIGR02490">
    <property type="entry name" value="flgF"/>
    <property type="match status" value="1"/>
</dbReference>
<evidence type="ECO:0000256" key="6">
    <source>
        <dbReference type="RuleBase" id="RU362116"/>
    </source>
</evidence>
<keyword evidence="10" id="KW-0282">Flagellum</keyword>
<reference evidence="11 12" key="1">
    <citation type="submission" date="2016-02" db="EMBL/GenBank/DDBJ databases">
        <title>Draft genome sequence of Hydrogenophaga sp. LPB0072.</title>
        <authorList>
            <person name="Shin S.-K."/>
            <person name="Yi H."/>
        </authorList>
    </citation>
    <scope>NUCLEOTIDE SEQUENCE [LARGE SCALE GENOMIC DNA]</scope>
    <source>
        <strain evidence="11 12">LPB0072</strain>
    </source>
</reference>
<dbReference type="NCBIfam" id="TIGR03506">
    <property type="entry name" value="FlgEFG_subfam"/>
    <property type="match status" value="1"/>
</dbReference>
<dbReference type="InterPro" id="IPR053967">
    <property type="entry name" value="LlgE_F_G-like_D1"/>
</dbReference>
<keyword evidence="12" id="KW-1185">Reference proteome</keyword>
<keyword evidence="10" id="KW-0966">Cell projection</keyword>
<dbReference type="PROSITE" id="PS00588">
    <property type="entry name" value="FLAGELLA_BB_ROD"/>
    <property type="match status" value="1"/>
</dbReference>
<feature type="domain" description="Flagellar basal-body/hook protein C-terminal" evidence="8">
    <location>
        <begin position="197"/>
        <end position="241"/>
    </location>
</feature>
<dbReference type="SUPFAM" id="SSF117143">
    <property type="entry name" value="Flagellar hook protein flgE"/>
    <property type="match status" value="1"/>
</dbReference>
<dbReference type="InterPro" id="IPR012836">
    <property type="entry name" value="FlgF"/>
</dbReference>
<evidence type="ECO:0000256" key="4">
    <source>
        <dbReference type="ARBA" id="ARBA00038560"/>
    </source>
</evidence>
<dbReference type="Proteomes" id="UP000185680">
    <property type="component" value="Chromosome"/>
</dbReference>
<comment type="subunit">
    <text evidence="4 6">The basal body constitutes a major portion of the flagellar organelle and consists of five rings (E,L,P,S, and M) mounted on a central rod. The rod consists of about 26 subunits of FlgG in the distal portion, and FlgB, FlgC and FlgF are thought to build up the proximal portion of the rod with about 6 subunits each.</text>
</comment>
<evidence type="ECO:0000313" key="13">
    <source>
        <dbReference type="Proteomes" id="UP000185680"/>
    </source>
</evidence>
<dbReference type="PANTHER" id="PTHR30435:SF18">
    <property type="entry name" value="FLAGELLAR BASAL-BODY ROD PROTEIN FLGF"/>
    <property type="match status" value="1"/>
</dbReference>
<keyword evidence="3 6" id="KW-0975">Bacterial flagellum</keyword>
<dbReference type="EMBL" id="LVWD01000026">
    <property type="protein sequence ID" value="OAD41191.1"/>
    <property type="molecule type" value="Genomic_DNA"/>
</dbReference>
<dbReference type="Pfam" id="PF22692">
    <property type="entry name" value="LlgE_F_G_D1"/>
    <property type="match status" value="1"/>
</dbReference>
<dbReference type="InterPro" id="IPR001444">
    <property type="entry name" value="Flag_bb_rod_N"/>
</dbReference>
<evidence type="ECO:0000313" key="11">
    <source>
        <dbReference type="EMBL" id="OAD41191.1"/>
    </source>
</evidence>
<sequence>MDRMIYTAMSGANAASQRQQILANNLANASTPGFRAELATFRAVPVRGDGTTSRVFALEATAGHLDAPGPVNPTGRSLDVAAKGNAYFTVQGLDGTEAHTRAGAFEVNANGTLVSAQGLTVLSSTDAPIVVPNNAHLDFGDDGSISARVGDAPPQNLGRLKMVTPDGNNPLKRSDDGLFRPVNQEPMLADAQARVQGGALEGSNVNPIEAMVGMIAVSRQFELQMKMLQNNETNDRTASQLLNMNG</sequence>
<dbReference type="AlphaFoldDB" id="A0A162VXI5"/>
<dbReference type="InterPro" id="IPR010930">
    <property type="entry name" value="Flg_bb/hook_C_dom"/>
</dbReference>
<dbReference type="InterPro" id="IPR037925">
    <property type="entry name" value="FlgE/F/G-like"/>
</dbReference>
<dbReference type="STRING" id="1763535.LPB072_04640"/>
<evidence type="ECO:0000259" key="9">
    <source>
        <dbReference type="Pfam" id="PF22692"/>
    </source>
</evidence>
<dbReference type="InterPro" id="IPR019776">
    <property type="entry name" value="Flagellar_basal_body_rod_CS"/>
</dbReference>
<name>A0A162VXI5_9BURK</name>
<comment type="similarity">
    <text evidence="2 6">Belongs to the flagella basal body rod proteins family.</text>
</comment>
<dbReference type="KEGG" id="hyl:LPB072_04640"/>
<dbReference type="Pfam" id="PF00460">
    <property type="entry name" value="Flg_bb_rod"/>
    <property type="match status" value="1"/>
</dbReference>
<evidence type="ECO:0000259" key="8">
    <source>
        <dbReference type="Pfam" id="PF06429"/>
    </source>
</evidence>
<proteinExistence type="inferred from homology"/>
<reference evidence="10 13" key="2">
    <citation type="submission" date="2016-10" db="EMBL/GenBank/DDBJ databases">
        <title>Hydorgenophaga sp. LPB0072 isolated from gastropod.</title>
        <authorList>
            <person name="Kim E."/>
            <person name="Yi H."/>
        </authorList>
    </citation>
    <scope>NUCLEOTIDE SEQUENCE [LARGE SCALE GENOMIC DNA]</scope>
    <source>
        <strain evidence="10 13">LPB0072</strain>
    </source>
</reference>
<feature type="domain" description="Flagellar basal body rod protein N-terminal" evidence="7">
    <location>
        <begin position="5"/>
        <end position="35"/>
    </location>
</feature>
<evidence type="ECO:0000313" key="10">
    <source>
        <dbReference type="EMBL" id="AOW12245.1"/>
    </source>
</evidence>
<evidence type="ECO:0000313" key="12">
    <source>
        <dbReference type="Proteomes" id="UP000185657"/>
    </source>
</evidence>
<feature type="domain" description="Flagellar hook protein FlgE/F/G-like D1" evidence="9">
    <location>
        <begin position="83"/>
        <end position="147"/>
    </location>
</feature>
<evidence type="ECO:0000256" key="2">
    <source>
        <dbReference type="ARBA" id="ARBA00009677"/>
    </source>
</evidence>
<keyword evidence="10" id="KW-0969">Cilium</keyword>
<dbReference type="EMBL" id="CP017476">
    <property type="protein sequence ID" value="AOW12245.1"/>
    <property type="molecule type" value="Genomic_DNA"/>
</dbReference>
<dbReference type="Pfam" id="PF06429">
    <property type="entry name" value="Flg_bbr_C"/>
    <property type="match status" value="1"/>
</dbReference>
<gene>
    <name evidence="11" type="primary">flgF</name>
    <name evidence="10" type="ORF">LPB072_04640</name>
    <name evidence="11" type="ORF">LPB72_14890</name>
</gene>
<evidence type="ECO:0000256" key="5">
    <source>
        <dbReference type="ARBA" id="ARBA00040228"/>
    </source>
</evidence>
<dbReference type="OrthoDB" id="9804559at2"/>
<protein>
    <recommendedName>
        <fullName evidence="5 6">Flagellar basal-body rod protein FlgF</fullName>
    </recommendedName>
</protein>